<reference evidence="10" key="4">
    <citation type="submission" date="2017-11" db="EMBL/GenBank/DDBJ databases">
        <title>Complete genome sequence of Serratia sp. ATCC 39006.</title>
        <authorList>
            <person name="Hampton H.G."/>
            <person name="Jackson S.A."/>
            <person name="Jauregui R."/>
            <person name="Poulter G.T.M."/>
            <person name="Salmond G.P.C."/>
            <person name="Fineran P.C."/>
        </authorList>
    </citation>
    <scope>NUCLEOTIDE SEQUENCE</scope>
    <source>
        <strain evidence="10">ATCC 39006</strain>
    </source>
</reference>
<dbReference type="EMBL" id="CP025085">
    <property type="protein sequence ID" value="AUH00146.1"/>
    <property type="molecule type" value="Genomic_DNA"/>
</dbReference>
<dbReference type="KEGG" id="sera:Ser39006_010240"/>
<dbReference type="PANTHER" id="PTHR30269:SF0">
    <property type="entry name" value="MEMBRANE TRANSPORTER PROTEIN YFCA-RELATED"/>
    <property type="match status" value="1"/>
</dbReference>
<feature type="transmembrane region" description="Helical" evidence="8">
    <location>
        <begin position="104"/>
        <end position="123"/>
    </location>
</feature>
<evidence type="ECO:0000256" key="6">
    <source>
        <dbReference type="ARBA" id="ARBA00022989"/>
    </source>
</evidence>
<feature type="transmembrane region" description="Helical" evidence="8">
    <location>
        <begin position="194"/>
        <end position="213"/>
    </location>
</feature>
<keyword evidence="11" id="KW-1185">Reference proteome</keyword>
<evidence type="ECO:0000313" key="10">
    <source>
        <dbReference type="EMBL" id="AUH04465.1"/>
    </source>
</evidence>
<dbReference type="AlphaFoldDB" id="A0A2I5T6H5"/>
<dbReference type="EMBL" id="CP025084">
    <property type="protein sequence ID" value="AUH04465.1"/>
    <property type="molecule type" value="Genomic_DNA"/>
</dbReference>
<sequence length="267" mass="28361">MEWFVVGPEMLGLLFFVGMLAGFIDSIAGGGGLLTIPALLAAGLSPTQVLATNKLQAVGGSFSSSLYFIRHRAVKLGEQKLAIAFTFVGAVFGAWLIQQIHAGFLRQLLPVLVIGIGLYFLLVPKIGNNDRQRRLSAVPFALVTGGCVGFYDGFFGPGAGSFFALGYVTLHGFNLAKATAHAKVLNFTSNFGSLLFFILGGKVVWGLGGVMLLGQIIGARLGARMVLTKGQKLIRPMLVMVSALMSCKLIYDSHGSAISQWLGQIFS</sequence>
<dbReference type="Proteomes" id="UP000233778">
    <property type="component" value="Chromosome"/>
</dbReference>
<keyword evidence="4 8" id="KW-1003">Cell membrane</keyword>
<evidence type="ECO:0000313" key="12">
    <source>
        <dbReference type="Proteomes" id="UP000233778"/>
    </source>
</evidence>
<evidence type="ECO:0000256" key="8">
    <source>
        <dbReference type="RuleBase" id="RU363041"/>
    </source>
</evidence>
<dbReference type="InterPro" id="IPR052017">
    <property type="entry name" value="TSUP"/>
</dbReference>
<dbReference type="PANTHER" id="PTHR30269">
    <property type="entry name" value="TRANSMEMBRANE PROTEIN YFCA"/>
    <property type="match status" value="1"/>
</dbReference>
<dbReference type="GO" id="GO:0005886">
    <property type="term" value="C:plasma membrane"/>
    <property type="evidence" value="ECO:0007669"/>
    <property type="project" value="UniProtKB-SubCell"/>
</dbReference>
<evidence type="ECO:0000313" key="11">
    <source>
        <dbReference type="Proteomes" id="UP000017700"/>
    </source>
</evidence>
<evidence type="ECO:0000256" key="2">
    <source>
        <dbReference type="ARBA" id="ARBA00009142"/>
    </source>
</evidence>
<gene>
    <name evidence="9" type="ORF">CWC46_10235</name>
    <name evidence="10" type="ORF">Ser39006_010240</name>
</gene>
<dbReference type="OrthoDB" id="554695at2"/>
<reference evidence="10 11" key="1">
    <citation type="journal article" date="2013" name="Genome Announc.">
        <title>Draft genome sequence of Serratia sp. strain ATCC 39006, a model bacterium for analysis of the biosynthesis and regulation of prodigiosin, a carbapenem, and gas vesicles.</title>
        <authorList>
            <person name="Fineran P.C."/>
            <person name="Iglesias Cans M.C."/>
            <person name="Ramsay J.P."/>
            <person name="Wilf N.M."/>
            <person name="Cossyleon D."/>
            <person name="McNeil M.B."/>
            <person name="Williamson N.R."/>
            <person name="Monson R.E."/>
            <person name="Becher S.A."/>
            <person name="Stanton J.A."/>
            <person name="Brugger K."/>
            <person name="Brown S.D."/>
            <person name="Salmond G.P."/>
        </authorList>
    </citation>
    <scope>NUCLEOTIDE SEQUENCE [LARGE SCALE GENOMIC DNA]</scope>
    <source>
        <strain evidence="10">ATCC 39006</strain>
        <strain evidence="11">ATCC 39006 / SC 11482</strain>
    </source>
</reference>
<evidence type="ECO:0000313" key="9">
    <source>
        <dbReference type="EMBL" id="AUH00146.1"/>
    </source>
</evidence>
<evidence type="ECO:0000256" key="3">
    <source>
        <dbReference type="ARBA" id="ARBA00022448"/>
    </source>
</evidence>
<evidence type="ECO:0000256" key="1">
    <source>
        <dbReference type="ARBA" id="ARBA00004651"/>
    </source>
</evidence>
<dbReference type="InterPro" id="IPR002781">
    <property type="entry name" value="TM_pro_TauE-like"/>
</dbReference>
<accession>A0A2I5T6H5</accession>
<reference evidence="10" key="2">
    <citation type="submission" date="2013-09" db="EMBL/GenBank/DDBJ databases">
        <authorList>
            <person name="Wang G."/>
            <person name="Yang Y."/>
            <person name="Su Y."/>
        </authorList>
    </citation>
    <scope>NUCLEOTIDE SEQUENCE</scope>
    <source>
        <strain evidence="10">ATCC 39006</strain>
    </source>
</reference>
<feature type="transmembrane region" description="Helical" evidence="8">
    <location>
        <begin position="51"/>
        <end position="69"/>
    </location>
</feature>
<keyword evidence="7 8" id="KW-0472">Membrane</keyword>
<organism evidence="10 11">
    <name type="scientific">Serratia sp. (strain ATCC 39006)</name>
    <name type="common">Prodigiosinella confusarubida</name>
    <dbReference type="NCBI Taxonomy" id="104623"/>
    <lineage>
        <taxon>Bacteria</taxon>
        <taxon>Pseudomonadati</taxon>
        <taxon>Pseudomonadota</taxon>
        <taxon>Gammaproteobacteria</taxon>
        <taxon>Enterobacterales</taxon>
        <taxon>Pectobacteriaceae</taxon>
        <taxon>Prodigiosinella</taxon>
    </lineage>
</organism>
<dbReference type="Proteomes" id="UP000017700">
    <property type="component" value="Chromosome"/>
</dbReference>
<comment type="similarity">
    <text evidence="2 8">Belongs to the 4-toluene sulfonate uptake permease (TSUP) (TC 2.A.102) family.</text>
</comment>
<dbReference type="NCBIfam" id="NF007909">
    <property type="entry name" value="PRK10621.1"/>
    <property type="match status" value="1"/>
</dbReference>
<keyword evidence="3" id="KW-0813">Transport</keyword>
<dbReference type="RefSeq" id="WP_021016682.1">
    <property type="nucleotide sequence ID" value="NZ_CP025084.1"/>
</dbReference>
<protein>
    <recommendedName>
        <fullName evidence="8">Probable membrane transporter protein</fullName>
    </recommendedName>
</protein>
<feature type="transmembrane region" description="Helical" evidence="8">
    <location>
        <begin position="81"/>
        <end position="98"/>
    </location>
</feature>
<evidence type="ECO:0000256" key="4">
    <source>
        <dbReference type="ARBA" id="ARBA00022475"/>
    </source>
</evidence>
<feature type="transmembrane region" description="Helical" evidence="8">
    <location>
        <begin position="135"/>
        <end position="155"/>
    </location>
</feature>
<proteinExistence type="inferred from homology"/>
<name>A0A2I5T6H5_SERS3</name>
<evidence type="ECO:0000256" key="7">
    <source>
        <dbReference type="ARBA" id="ARBA00023136"/>
    </source>
</evidence>
<keyword evidence="5 8" id="KW-0812">Transmembrane</keyword>
<reference evidence="9 12" key="3">
    <citation type="submission" date="2017-11" db="EMBL/GenBank/DDBJ databases">
        <title>Complete genome sequence of Serratia sp. ATCC 39006 LacA.</title>
        <authorList>
            <person name="Hampton H.G."/>
            <person name="Jackson S.A."/>
            <person name="Jauregui R."/>
            <person name="Poulter G.T.M."/>
            <person name="Salmond G.P.C."/>
            <person name="Fineran P.C."/>
        </authorList>
    </citation>
    <scope>NUCLEOTIDE SEQUENCE [LARGE SCALE GENOMIC DNA]</scope>
    <source>
        <strain evidence="9 12">ATCC 39006</strain>
    </source>
</reference>
<dbReference type="Pfam" id="PF01925">
    <property type="entry name" value="TauE"/>
    <property type="match status" value="1"/>
</dbReference>
<dbReference type="KEGG" id="serq:CWC46_10235"/>
<evidence type="ECO:0000256" key="5">
    <source>
        <dbReference type="ARBA" id="ARBA00022692"/>
    </source>
</evidence>
<comment type="subcellular location">
    <subcellularLocation>
        <location evidence="1 8">Cell membrane</location>
        <topology evidence="1 8">Multi-pass membrane protein</topology>
    </subcellularLocation>
</comment>
<keyword evidence="6 8" id="KW-1133">Transmembrane helix</keyword>
<dbReference type="STRING" id="104623.Ser39006_03420"/>